<dbReference type="AlphaFoldDB" id="A0A554S7A8"/>
<evidence type="ECO:0000259" key="1">
    <source>
        <dbReference type="Pfam" id="PF16242"/>
    </source>
</evidence>
<dbReference type="SUPFAM" id="SSF50475">
    <property type="entry name" value="FMN-binding split barrel"/>
    <property type="match status" value="1"/>
</dbReference>
<dbReference type="OrthoDB" id="1432662at2"/>
<protein>
    <submittedName>
        <fullName evidence="2">Pyridoxamine 5'-phosphate oxidase family protein</fullName>
    </submittedName>
</protein>
<gene>
    <name evidence="2" type="ORF">FNM00_12585</name>
</gene>
<dbReference type="Gene3D" id="2.30.110.10">
    <property type="entry name" value="Electron Transport, Fmn-binding Protein, Chain A"/>
    <property type="match status" value="1"/>
</dbReference>
<dbReference type="RefSeq" id="WP_143913901.1">
    <property type="nucleotide sequence ID" value="NZ_VLNT01000010.1"/>
</dbReference>
<dbReference type="InterPro" id="IPR012349">
    <property type="entry name" value="Split_barrel_FMN-bd"/>
</dbReference>
<evidence type="ECO:0000313" key="2">
    <source>
        <dbReference type="EMBL" id="TSD62186.1"/>
    </source>
</evidence>
<dbReference type="PANTHER" id="PTHR34818:SF1">
    <property type="entry name" value="PROTEIN BLI-3"/>
    <property type="match status" value="1"/>
</dbReference>
<sequence length="161" mass="18057">MSENDERTVDELLDGLPICMFTTITDEGSMRSVPMARQETDLDPQLLWFITARDTEHTQDVRARPHVSLSFSSSDTWVSLTGRAEVVDDVDKLRELWTTFAEAWLPEGPEGENSTLLRVTVDRAEYWDTPGGKVASVISLVKTKLTGDTYDARHGVVEPND</sequence>
<dbReference type="InterPro" id="IPR038725">
    <property type="entry name" value="YdaG_split_barrel_FMN-bd"/>
</dbReference>
<accession>A0A554S7A8</accession>
<dbReference type="PANTHER" id="PTHR34818">
    <property type="entry name" value="PROTEIN BLI-3"/>
    <property type="match status" value="1"/>
</dbReference>
<organism evidence="2 3">
    <name type="scientific">Aeromicrobium piscarium</name>
    <dbReference type="NCBI Taxonomy" id="2590901"/>
    <lineage>
        <taxon>Bacteria</taxon>
        <taxon>Bacillati</taxon>
        <taxon>Actinomycetota</taxon>
        <taxon>Actinomycetes</taxon>
        <taxon>Propionibacteriales</taxon>
        <taxon>Nocardioidaceae</taxon>
        <taxon>Aeromicrobium</taxon>
    </lineage>
</organism>
<evidence type="ECO:0000313" key="3">
    <source>
        <dbReference type="Proteomes" id="UP000316988"/>
    </source>
</evidence>
<reference evidence="2 3" key="1">
    <citation type="submission" date="2019-07" db="EMBL/GenBank/DDBJ databases">
        <authorList>
            <person name="Zhao L.H."/>
        </authorList>
    </citation>
    <scope>NUCLEOTIDE SEQUENCE [LARGE SCALE GENOMIC DNA]</scope>
    <source>
        <strain evidence="2 3">Co35</strain>
    </source>
</reference>
<dbReference type="Pfam" id="PF16242">
    <property type="entry name" value="Pyrid_ox_like"/>
    <property type="match status" value="1"/>
</dbReference>
<proteinExistence type="predicted"/>
<keyword evidence="3" id="KW-1185">Reference proteome</keyword>
<name>A0A554S7A8_9ACTN</name>
<dbReference type="Proteomes" id="UP000316988">
    <property type="component" value="Unassembled WGS sequence"/>
</dbReference>
<comment type="caution">
    <text evidence="2">The sequence shown here is derived from an EMBL/GenBank/DDBJ whole genome shotgun (WGS) entry which is preliminary data.</text>
</comment>
<dbReference type="InterPro" id="IPR052917">
    <property type="entry name" value="Stress-Dev_Protein"/>
</dbReference>
<feature type="domain" description="General stress protein FMN-binding split barrel" evidence="1">
    <location>
        <begin position="6"/>
        <end position="151"/>
    </location>
</feature>
<dbReference type="EMBL" id="VLNT01000010">
    <property type="protein sequence ID" value="TSD62186.1"/>
    <property type="molecule type" value="Genomic_DNA"/>
</dbReference>